<reference evidence="1" key="1">
    <citation type="submission" date="2022-08" db="EMBL/GenBank/DDBJ databases">
        <title>Genome sequencing of Nocardioides sp. STR2.</title>
        <authorList>
            <person name="So Y."/>
        </authorList>
    </citation>
    <scope>NUCLEOTIDE SEQUENCE</scope>
    <source>
        <strain evidence="1">STR2</strain>
    </source>
</reference>
<dbReference type="Gene3D" id="3.10.150.10">
    <property type="entry name" value="DNA Polymerase III, subunit A, domain 2"/>
    <property type="match status" value="1"/>
</dbReference>
<accession>A0ABT4CFJ1</accession>
<evidence type="ECO:0000313" key="1">
    <source>
        <dbReference type="EMBL" id="MCY4726734.1"/>
    </source>
</evidence>
<sequence length="239" mass="26284">MSATIRTTVRGLRDWIAPVLKTIGTDEYLPVLCHARLEVGPRHALLITTDRFACSVSRVRWDDKHPAAKPVTVHIHRDNLSRVLQTFRARGRANPDVRVEVTAKEVRFIGHDHTLVAPTLEHASASAPVPQVGPVNYPDVKRLVRDAATWDDDAPAFGGVMSVDFHRLADLRAAAPKREAVLIRQAPGGPGKPYVLRMGEDYIALLMPRRAMDPDNAPSITDGWDDALAADTTTTKETA</sequence>
<evidence type="ECO:0000313" key="2">
    <source>
        <dbReference type="Proteomes" id="UP001074726"/>
    </source>
</evidence>
<name>A0ABT4CFJ1_9ACTN</name>
<comment type="caution">
    <text evidence="1">The sequence shown here is derived from an EMBL/GenBank/DDBJ whole genome shotgun (WGS) entry which is preliminary data.</text>
</comment>
<evidence type="ECO:0008006" key="3">
    <source>
        <dbReference type="Google" id="ProtNLM"/>
    </source>
</evidence>
<dbReference type="Proteomes" id="UP001074726">
    <property type="component" value="Unassembled WGS sequence"/>
</dbReference>
<dbReference type="RefSeq" id="WP_268111642.1">
    <property type="nucleotide sequence ID" value="NZ_JAPPUX010000003.1"/>
</dbReference>
<gene>
    <name evidence="1" type="ORF">NYO98_10630</name>
</gene>
<organism evidence="1 2">
    <name type="scientific">Nocardioides pini</name>
    <dbReference type="NCBI Taxonomy" id="2975053"/>
    <lineage>
        <taxon>Bacteria</taxon>
        <taxon>Bacillati</taxon>
        <taxon>Actinomycetota</taxon>
        <taxon>Actinomycetes</taxon>
        <taxon>Propionibacteriales</taxon>
        <taxon>Nocardioidaceae</taxon>
        <taxon>Nocardioides</taxon>
    </lineage>
</organism>
<proteinExistence type="predicted"/>
<protein>
    <recommendedName>
        <fullName evidence="3">DNA polymerase III beta sliding clamp central domain-containing protein</fullName>
    </recommendedName>
</protein>
<keyword evidence="2" id="KW-1185">Reference proteome</keyword>
<dbReference type="EMBL" id="JAPPUX010000003">
    <property type="protein sequence ID" value="MCY4726734.1"/>
    <property type="molecule type" value="Genomic_DNA"/>
</dbReference>